<reference evidence="2" key="1">
    <citation type="journal article" date="2015" name="MBio">
        <title>Eco-Evolutionary Dynamics of Episomes among Ecologically Cohesive Bacterial Populations.</title>
        <authorList>
            <person name="Xue H."/>
            <person name="Cordero O.X."/>
            <person name="Camas F.M."/>
            <person name="Trimble W."/>
            <person name="Meyer F."/>
            <person name="Guglielmini J."/>
            <person name="Rocha E.P."/>
            <person name="Polz M.F."/>
        </authorList>
    </citation>
    <scope>NUCLEOTIDE SEQUENCE</scope>
    <source>
        <strain evidence="2">FF_113</strain>
    </source>
</reference>
<accession>A0A0H3ZR05</accession>
<feature type="region of interest" description="Disordered" evidence="1">
    <location>
        <begin position="150"/>
        <end position="173"/>
    </location>
</feature>
<name>A0A0H3ZR05_9GAMM</name>
<dbReference type="EMBL" id="KP795616">
    <property type="protein sequence ID" value="AKN38818.1"/>
    <property type="molecule type" value="Genomic_DNA"/>
</dbReference>
<organism evidence="2">
    <name type="scientific">Enterovibrio sp. FF_113</name>
    <dbReference type="NCBI Taxonomy" id="1660266"/>
    <lineage>
        <taxon>Bacteria</taxon>
        <taxon>Pseudomonadati</taxon>
        <taxon>Pseudomonadota</taxon>
        <taxon>Gammaproteobacteria</taxon>
        <taxon>Vibrionales</taxon>
        <taxon>Vibrionaceae</taxon>
        <taxon>Enterovibrio</taxon>
    </lineage>
</organism>
<evidence type="ECO:0000313" key="2">
    <source>
        <dbReference type="EMBL" id="AKN38818.1"/>
    </source>
</evidence>
<sequence length="302" mass="34388">MNALNKATTEELQRLSNLEALSHYTPETLLDAFVHAHNQQTQAWNALVEENQALTLKVAELEPEAACAKDYANQIVEMEKEIGELQEENEFCKSMALKAEKIANQSLGLQRERDQLKQQVSALQRQLTELKGGDNPQKLKERIARLTEKSKEREKRITQLEKGRQEDRRALEKSRGDMNNAIAKIAKLQKQLAHDTGSGLYHNKEHHLIIWPQKTKMQDDEGNIFEGRSLLYLHRSGRGGLITYNPNTGEANLCAAPKNGLRPSEETCDFAKNWLFKVNVLQQGVVNEEDMKPVNYNGDNFQ</sequence>
<proteinExistence type="predicted"/>
<dbReference type="AlphaFoldDB" id="A0A0H3ZR05"/>
<protein>
    <submittedName>
        <fullName evidence="2">Uncharacterized protein</fullName>
    </submittedName>
</protein>
<evidence type="ECO:0000256" key="1">
    <source>
        <dbReference type="SAM" id="MobiDB-lite"/>
    </source>
</evidence>